<dbReference type="Gene3D" id="3.40.50.1380">
    <property type="entry name" value="Methylglyoxal synthase-like domain"/>
    <property type="match status" value="1"/>
</dbReference>
<evidence type="ECO:0000256" key="3">
    <source>
        <dbReference type="ARBA" id="ARBA00007667"/>
    </source>
</evidence>
<dbReference type="GO" id="GO:0004643">
    <property type="term" value="F:phosphoribosylaminoimidazolecarboxamide formyltransferase activity"/>
    <property type="evidence" value="ECO:0007669"/>
    <property type="project" value="UniProtKB-EC"/>
</dbReference>
<organism evidence="10 11">
    <name type="scientific">Hyphobacterium marinum</name>
    <dbReference type="NCBI Taxonomy" id="3116574"/>
    <lineage>
        <taxon>Bacteria</taxon>
        <taxon>Pseudomonadati</taxon>
        <taxon>Pseudomonadota</taxon>
        <taxon>Alphaproteobacteria</taxon>
        <taxon>Maricaulales</taxon>
        <taxon>Maricaulaceae</taxon>
        <taxon>Hyphobacterium</taxon>
    </lineage>
</organism>
<dbReference type="InterPro" id="IPR024051">
    <property type="entry name" value="AICAR_Tfase_dup_dom_sf"/>
</dbReference>
<gene>
    <name evidence="8 10" type="primary">purH</name>
    <name evidence="10" type="ORF">V0U35_01420</name>
</gene>
<evidence type="ECO:0000256" key="6">
    <source>
        <dbReference type="ARBA" id="ARBA00022801"/>
    </source>
</evidence>
<dbReference type="PANTHER" id="PTHR11692">
    <property type="entry name" value="BIFUNCTIONAL PURINE BIOSYNTHESIS PROTEIN PURH"/>
    <property type="match status" value="1"/>
</dbReference>
<dbReference type="InterPro" id="IPR002695">
    <property type="entry name" value="PurH-like"/>
</dbReference>
<evidence type="ECO:0000256" key="2">
    <source>
        <dbReference type="ARBA" id="ARBA00004954"/>
    </source>
</evidence>
<comment type="pathway">
    <text evidence="2 8">Purine metabolism; IMP biosynthesis via de novo pathway; 5-formamido-1-(5-phospho-D-ribosyl)imidazole-4-carboxamide from 5-amino-1-(5-phospho-D-ribosyl)imidazole-4-carboxamide (10-formyl THF route): step 1/1.</text>
</comment>
<dbReference type="InterPro" id="IPR011607">
    <property type="entry name" value="MGS-like_dom"/>
</dbReference>
<proteinExistence type="inferred from homology"/>
<dbReference type="EC" id="3.5.4.10" evidence="8"/>
<evidence type="ECO:0000256" key="8">
    <source>
        <dbReference type="HAMAP-Rule" id="MF_00139"/>
    </source>
</evidence>
<sequence>MAQTDLVPVRRALISLSDKDGLVDRARTLTEFGVEILSTGGTLRTLREAGVEAIDVAEMTGFPEMMDGRLKTLHPRVHGGLLGRRDLEADRTAMETHAIPEIDLLFVNLYPFESTVAAGAPFDECIENIDIGGPAMLRAAAKNHPFVAVCVDNDDADAVIAAMKTHDGATPLDLRKRLAAKAYARTGAYDAAVSSWFAGELGEDAPDYRVFGGRRIDALRYGENPHQSAAFYASGEGRPGVASARQIQGKALSYNNLADADAAFELAAEFDPADGAVAVIVKHANPCGVARGESVLDAYERAFAADPVSAFGGIVAFNQVLDAETANALTKIFLEVVIAPDADAAALDVLSGKANLRVLLTGGMPDAEQSGWTVKSVAGGLLVQARDAGRITETELTVATERAPTEDEMRDLLFAWKVCKHVKSNAIVYARGDATAGVGMGQTSRLEAARLAAAKAEATAKENGWDEPATKGSVCASDAFFPFPDGLLTAVEAGATAVIQPGGSIKDEAVIEAANEAGIAMVFTGMRHFRH</sequence>
<dbReference type="SUPFAM" id="SSF52335">
    <property type="entry name" value="Methylglyoxal synthase-like"/>
    <property type="match status" value="1"/>
</dbReference>
<evidence type="ECO:0000256" key="1">
    <source>
        <dbReference type="ARBA" id="ARBA00004844"/>
    </source>
</evidence>
<keyword evidence="6 8" id="KW-0378">Hydrolase</keyword>
<dbReference type="GO" id="GO:0003937">
    <property type="term" value="F:IMP cyclohydrolase activity"/>
    <property type="evidence" value="ECO:0007669"/>
    <property type="project" value="UniProtKB-EC"/>
</dbReference>
<dbReference type="EMBL" id="JAZDRO010000001">
    <property type="protein sequence ID" value="MEE2565323.1"/>
    <property type="molecule type" value="Genomic_DNA"/>
</dbReference>
<evidence type="ECO:0000256" key="7">
    <source>
        <dbReference type="ARBA" id="ARBA00023268"/>
    </source>
</evidence>
<dbReference type="PANTHER" id="PTHR11692:SF0">
    <property type="entry name" value="BIFUNCTIONAL PURINE BIOSYNTHESIS PROTEIN ATIC"/>
    <property type="match status" value="1"/>
</dbReference>
<comment type="catalytic activity">
    <reaction evidence="8">
        <text>IMP + H2O = 5-formamido-1-(5-phospho-D-ribosyl)imidazole-4-carboxamide</text>
        <dbReference type="Rhea" id="RHEA:18445"/>
        <dbReference type="ChEBI" id="CHEBI:15377"/>
        <dbReference type="ChEBI" id="CHEBI:58053"/>
        <dbReference type="ChEBI" id="CHEBI:58467"/>
        <dbReference type="EC" id="3.5.4.10"/>
    </reaction>
</comment>
<dbReference type="NCBIfam" id="TIGR00355">
    <property type="entry name" value="purH"/>
    <property type="match status" value="1"/>
</dbReference>
<evidence type="ECO:0000313" key="10">
    <source>
        <dbReference type="EMBL" id="MEE2565323.1"/>
    </source>
</evidence>
<protein>
    <recommendedName>
        <fullName evidence="8">Bifunctional purine biosynthesis protein PurH</fullName>
    </recommendedName>
    <domain>
        <recommendedName>
            <fullName evidence="8">Phosphoribosylaminoimidazolecarboxamide formyltransferase</fullName>
            <ecNumber evidence="8">2.1.2.3</ecNumber>
        </recommendedName>
        <alternativeName>
            <fullName evidence="8">AICAR transformylase</fullName>
        </alternativeName>
    </domain>
    <domain>
        <recommendedName>
            <fullName evidence="8">IMP cyclohydrolase</fullName>
            <ecNumber evidence="8">3.5.4.10</ecNumber>
        </recommendedName>
        <alternativeName>
            <fullName evidence="8">ATIC</fullName>
        </alternativeName>
        <alternativeName>
            <fullName evidence="8">IMP synthase</fullName>
        </alternativeName>
        <alternativeName>
            <fullName evidence="8">Inosinicase</fullName>
        </alternativeName>
    </domain>
</protein>
<dbReference type="Pfam" id="PF01808">
    <property type="entry name" value="AICARFT_IMPCHas"/>
    <property type="match status" value="1"/>
</dbReference>
<comment type="similarity">
    <text evidence="3 8">Belongs to the PurH family.</text>
</comment>
<dbReference type="InterPro" id="IPR036914">
    <property type="entry name" value="MGS-like_dom_sf"/>
</dbReference>
<keyword evidence="5 8" id="KW-0658">Purine biosynthesis</keyword>
<keyword evidence="4 8" id="KW-0808">Transferase</keyword>
<evidence type="ECO:0000256" key="4">
    <source>
        <dbReference type="ARBA" id="ARBA00022679"/>
    </source>
</evidence>
<feature type="domain" description="MGS-like" evidence="9">
    <location>
        <begin position="1"/>
        <end position="151"/>
    </location>
</feature>
<comment type="domain">
    <text evidence="8">The IMP cyclohydrolase activity resides in the N-terminal region.</text>
</comment>
<dbReference type="CDD" id="cd01421">
    <property type="entry name" value="IMPCH"/>
    <property type="match status" value="1"/>
</dbReference>
<evidence type="ECO:0000259" key="9">
    <source>
        <dbReference type="PROSITE" id="PS51855"/>
    </source>
</evidence>
<dbReference type="SMART" id="SM00851">
    <property type="entry name" value="MGS"/>
    <property type="match status" value="1"/>
</dbReference>
<dbReference type="NCBIfam" id="NF002049">
    <property type="entry name" value="PRK00881.1"/>
    <property type="match status" value="1"/>
</dbReference>
<dbReference type="Proteomes" id="UP001310692">
    <property type="component" value="Unassembled WGS sequence"/>
</dbReference>
<evidence type="ECO:0000313" key="11">
    <source>
        <dbReference type="Proteomes" id="UP001310692"/>
    </source>
</evidence>
<accession>A0ABU7LUT6</accession>
<dbReference type="Gene3D" id="3.40.140.20">
    <property type="match status" value="2"/>
</dbReference>
<dbReference type="PIRSF" id="PIRSF000414">
    <property type="entry name" value="AICARFT_IMPCHas"/>
    <property type="match status" value="1"/>
</dbReference>
<dbReference type="PROSITE" id="PS51855">
    <property type="entry name" value="MGS"/>
    <property type="match status" value="1"/>
</dbReference>
<dbReference type="InterPro" id="IPR016193">
    <property type="entry name" value="Cytidine_deaminase-like"/>
</dbReference>
<comment type="catalytic activity">
    <reaction evidence="8">
        <text>(6R)-10-formyltetrahydrofolate + 5-amino-1-(5-phospho-beta-D-ribosyl)imidazole-4-carboxamide = 5-formamido-1-(5-phospho-D-ribosyl)imidazole-4-carboxamide + (6S)-5,6,7,8-tetrahydrofolate</text>
        <dbReference type="Rhea" id="RHEA:22192"/>
        <dbReference type="ChEBI" id="CHEBI:57453"/>
        <dbReference type="ChEBI" id="CHEBI:58467"/>
        <dbReference type="ChEBI" id="CHEBI:58475"/>
        <dbReference type="ChEBI" id="CHEBI:195366"/>
        <dbReference type="EC" id="2.1.2.3"/>
    </reaction>
</comment>
<name>A0ABU7LUT6_9PROT</name>
<dbReference type="SMART" id="SM00798">
    <property type="entry name" value="AICARFT_IMPCHas"/>
    <property type="match status" value="1"/>
</dbReference>
<dbReference type="Pfam" id="PF02142">
    <property type="entry name" value="MGS"/>
    <property type="match status" value="1"/>
</dbReference>
<evidence type="ECO:0000256" key="5">
    <source>
        <dbReference type="ARBA" id="ARBA00022755"/>
    </source>
</evidence>
<dbReference type="EC" id="2.1.2.3" evidence="8"/>
<reference evidence="10 11" key="1">
    <citation type="submission" date="2024-01" db="EMBL/GenBank/DDBJ databases">
        <title>Hyphobacterium bacterium isolated from marine sediment.</title>
        <authorList>
            <person name="Zhao S."/>
        </authorList>
    </citation>
    <scope>NUCLEOTIDE SEQUENCE [LARGE SCALE GENOMIC DNA]</scope>
    <source>
        <strain evidence="10 11">Y60-23</strain>
    </source>
</reference>
<dbReference type="HAMAP" id="MF_00139">
    <property type="entry name" value="PurH"/>
    <property type="match status" value="1"/>
</dbReference>
<comment type="pathway">
    <text evidence="1 8">Purine metabolism; IMP biosynthesis via de novo pathway; IMP from 5-formamido-1-(5-phospho-D-ribosyl)imidazole-4-carboxamide: step 1/1.</text>
</comment>
<dbReference type="RefSeq" id="WP_330194861.1">
    <property type="nucleotide sequence ID" value="NZ_JAZDRO010000001.1"/>
</dbReference>
<keyword evidence="11" id="KW-1185">Reference proteome</keyword>
<comment type="caution">
    <text evidence="10">The sequence shown here is derived from an EMBL/GenBank/DDBJ whole genome shotgun (WGS) entry which is preliminary data.</text>
</comment>
<dbReference type="SUPFAM" id="SSF53927">
    <property type="entry name" value="Cytidine deaminase-like"/>
    <property type="match status" value="1"/>
</dbReference>
<keyword evidence="7 8" id="KW-0511">Multifunctional enzyme</keyword>